<protein>
    <submittedName>
        <fullName evidence="4">Uncharacterized protein</fullName>
    </submittedName>
</protein>
<sequence>MDANMYIPLPEELEWLEANSHLHQDLEDYEDQEPPEPYPEEEEEHLPEPPSPLSQPQVNGQKHPLSDGPDALDSGKRSKADLSKTGVEEVWLRYSLPQNSDSDLEPMVVDEERIVSRYASEIDDDCIPVTGPGGDRVYLKISATGSDGRLKKLDLEGRTKGLILEPISVLMQRVEQDAFTKALQASSELQNDAILLETQVVNEQLWVDKYAPSSFTELLSDEQTNREVLLWLKQWDSCVFGSEIRSTTEEVLSALRRHSSIAQHQRPSGMSFLRKNKGQRLSDGNSRYSNNLDQENGNLKGLQELWNKKSRGTGPPEQKLIDV</sequence>
<dbReference type="PANTHER" id="PTHR46765:SF1">
    <property type="entry name" value="P-LOOP CONTAINING NUCLEOSIDE TRIPHOSPHATE HYDROLASES SUPERFAMILY PROTEIN"/>
    <property type="match status" value="1"/>
</dbReference>
<dbReference type="Proteomes" id="UP001227230">
    <property type="component" value="Chromosome 2"/>
</dbReference>
<gene>
    <name evidence="4" type="ORF">VitviT2T_002610</name>
</gene>
<keyword evidence="2" id="KW-0539">Nucleus</keyword>
<dbReference type="Gene3D" id="3.40.50.300">
    <property type="entry name" value="P-loop containing nucleotide triphosphate hydrolases"/>
    <property type="match status" value="1"/>
</dbReference>
<feature type="region of interest" description="Disordered" evidence="3">
    <location>
        <begin position="304"/>
        <end position="323"/>
    </location>
</feature>
<dbReference type="InterPro" id="IPR053016">
    <property type="entry name" value="CTF18-RFC_complex"/>
</dbReference>
<keyword evidence="5" id="KW-1185">Reference proteome</keyword>
<dbReference type="PANTHER" id="PTHR46765">
    <property type="entry name" value="P-LOOP CONTAINING NUCLEOSIDE TRIPHOSPHATE HYDROLASES SUPERFAMILY PROTEIN"/>
    <property type="match status" value="1"/>
</dbReference>
<evidence type="ECO:0000313" key="4">
    <source>
        <dbReference type="EMBL" id="WJZ82886.1"/>
    </source>
</evidence>
<comment type="subcellular location">
    <subcellularLocation>
        <location evidence="1">Nucleus</location>
    </subcellularLocation>
</comment>
<evidence type="ECO:0000256" key="2">
    <source>
        <dbReference type="ARBA" id="ARBA00023242"/>
    </source>
</evidence>
<dbReference type="InterPro" id="IPR027417">
    <property type="entry name" value="P-loop_NTPase"/>
</dbReference>
<evidence type="ECO:0000256" key="1">
    <source>
        <dbReference type="ARBA" id="ARBA00004123"/>
    </source>
</evidence>
<accession>A0ABY9BKF6</accession>
<evidence type="ECO:0000313" key="5">
    <source>
        <dbReference type="Proteomes" id="UP001227230"/>
    </source>
</evidence>
<feature type="region of interest" description="Disordered" evidence="3">
    <location>
        <begin position="263"/>
        <end position="296"/>
    </location>
</feature>
<dbReference type="EMBL" id="CP126649">
    <property type="protein sequence ID" value="WJZ82886.1"/>
    <property type="molecule type" value="Genomic_DNA"/>
</dbReference>
<proteinExistence type="predicted"/>
<name>A0ABY9BKF6_VITVI</name>
<organism evidence="4 5">
    <name type="scientific">Vitis vinifera</name>
    <name type="common">Grape</name>
    <dbReference type="NCBI Taxonomy" id="29760"/>
    <lineage>
        <taxon>Eukaryota</taxon>
        <taxon>Viridiplantae</taxon>
        <taxon>Streptophyta</taxon>
        <taxon>Embryophyta</taxon>
        <taxon>Tracheophyta</taxon>
        <taxon>Spermatophyta</taxon>
        <taxon>Magnoliopsida</taxon>
        <taxon>eudicotyledons</taxon>
        <taxon>Gunneridae</taxon>
        <taxon>Pentapetalae</taxon>
        <taxon>rosids</taxon>
        <taxon>Vitales</taxon>
        <taxon>Vitaceae</taxon>
        <taxon>Viteae</taxon>
        <taxon>Vitis</taxon>
    </lineage>
</organism>
<reference evidence="4 5" key="1">
    <citation type="journal article" date="2023" name="Hortic Res">
        <title>The complete reference genome for grapevine (Vitis vinifera L.) genetics and breeding.</title>
        <authorList>
            <person name="Shi X."/>
            <person name="Cao S."/>
            <person name="Wang X."/>
            <person name="Huang S."/>
            <person name="Wang Y."/>
            <person name="Liu Z."/>
            <person name="Liu W."/>
            <person name="Leng X."/>
            <person name="Peng Y."/>
            <person name="Wang N."/>
            <person name="Wang Y."/>
            <person name="Ma Z."/>
            <person name="Xu X."/>
            <person name="Zhang F."/>
            <person name="Xue H."/>
            <person name="Zhong H."/>
            <person name="Wang Y."/>
            <person name="Zhang K."/>
            <person name="Velt A."/>
            <person name="Avia K."/>
            <person name="Holtgrawe D."/>
            <person name="Grimplet J."/>
            <person name="Matus J.T."/>
            <person name="Ware D."/>
            <person name="Wu X."/>
            <person name="Wang H."/>
            <person name="Liu C."/>
            <person name="Fang Y."/>
            <person name="Rustenholz C."/>
            <person name="Cheng Z."/>
            <person name="Xiao H."/>
            <person name="Zhou Y."/>
        </authorList>
    </citation>
    <scope>NUCLEOTIDE SEQUENCE [LARGE SCALE GENOMIC DNA]</scope>
    <source>
        <strain evidence="5">cv. Pinot noir / PN40024</strain>
        <tissue evidence="4">Leaf</tissue>
    </source>
</reference>
<evidence type="ECO:0000256" key="3">
    <source>
        <dbReference type="SAM" id="MobiDB-lite"/>
    </source>
</evidence>
<feature type="region of interest" description="Disordered" evidence="3">
    <location>
        <begin position="18"/>
        <end position="81"/>
    </location>
</feature>
<feature type="compositionally biased region" description="Polar residues" evidence="3">
    <location>
        <begin position="282"/>
        <end position="296"/>
    </location>
</feature>
<feature type="compositionally biased region" description="Acidic residues" evidence="3">
    <location>
        <begin position="27"/>
        <end position="45"/>
    </location>
</feature>